<dbReference type="PANTHER" id="PTHR13389:SF0">
    <property type="entry name" value="PUMILIO HOMOLOG 3"/>
    <property type="match status" value="1"/>
</dbReference>
<dbReference type="InterPro" id="IPR040059">
    <property type="entry name" value="PUM3"/>
</dbReference>
<protein>
    <submittedName>
        <fullName evidence="5">Pumilio-like 3</fullName>
    </submittedName>
</protein>
<dbReference type="InterPro" id="IPR012959">
    <property type="entry name" value="CPL_dom"/>
</dbReference>
<dbReference type="PROSITE" id="PS50303">
    <property type="entry name" value="PUM_HD"/>
    <property type="match status" value="1"/>
</dbReference>
<dbReference type="SUPFAM" id="SSF48371">
    <property type="entry name" value="ARM repeat"/>
    <property type="match status" value="1"/>
</dbReference>
<keyword evidence="2" id="KW-0694">RNA-binding</keyword>
<sequence>MSLEKVVQLCKSKFGKHYVIKMLRYGTKEQKHQIMSSFHGKVCQLVRNKDAADVVEESYNNFANAQERSALMEEFYGPRFAVFKEKGVHTLDEILKKSPEMKEGILEHMLKLLPSLLEKSVVKHSIVHKALHDFMVHANNAKRADRKIIIKSFKTFLSKICKEEFGHRVLFALFDCVDDTKLVEKAIINQKTFKFAESSTMKEHHGCKKDKELRQREILEAASKPLLQMVVDNVRELVFDKSRSQLALAILKFASGDKRQAFQAIASLAAEDFVPVFTDSADALTEMHIVEHPSGHLLLKRILQHEKSLTSEETLRFSDVLMEIVPIDCLQKWTTVNRGSLVLLSLYESCSDSNRRSIEESLDAAVLAKRDTKGAKALSEKLKGDGK</sequence>
<evidence type="ECO:0000256" key="1">
    <source>
        <dbReference type="ARBA" id="ARBA00022737"/>
    </source>
</evidence>
<dbReference type="InterPro" id="IPR016024">
    <property type="entry name" value="ARM-type_fold"/>
</dbReference>
<dbReference type="GO" id="GO:0006417">
    <property type="term" value="P:regulation of translation"/>
    <property type="evidence" value="ECO:0007669"/>
    <property type="project" value="TreeGrafter"/>
</dbReference>
<comment type="caution">
    <text evidence="5">The sequence shown here is derived from an EMBL/GenBank/DDBJ whole genome shotgun (WGS) entry which is preliminary data.</text>
</comment>
<name>A0A9Q1HCV6_HOLLE</name>
<dbReference type="Proteomes" id="UP001152320">
    <property type="component" value="Chromosome 6"/>
</dbReference>
<evidence type="ECO:0000259" key="4">
    <source>
        <dbReference type="PROSITE" id="PS50303"/>
    </source>
</evidence>
<keyword evidence="6" id="KW-1185">Reference proteome</keyword>
<dbReference type="PROSITE" id="PS50302">
    <property type="entry name" value="PUM"/>
    <property type="match status" value="1"/>
</dbReference>
<dbReference type="AlphaFoldDB" id="A0A9Q1HCV6"/>
<evidence type="ECO:0000256" key="3">
    <source>
        <dbReference type="PROSITE-ProRule" id="PRU00317"/>
    </source>
</evidence>
<dbReference type="Pfam" id="PF08144">
    <property type="entry name" value="CPL"/>
    <property type="match status" value="1"/>
</dbReference>
<organism evidence="5 6">
    <name type="scientific">Holothuria leucospilota</name>
    <name type="common">Black long sea cucumber</name>
    <name type="synonym">Mertensiothuria leucospilota</name>
    <dbReference type="NCBI Taxonomy" id="206669"/>
    <lineage>
        <taxon>Eukaryota</taxon>
        <taxon>Metazoa</taxon>
        <taxon>Echinodermata</taxon>
        <taxon>Eleutherozoa</taxon>
        <taxon>Echinozoa</taxon>
        <taxon>Holothuroidea</taxon>
        <taxon>Aspidochirotacea</taxon>
        <taxon>Aspidochirotida</taxon>
        <taxon>Holothuriidae</taxon>
        <taxon>Holothuria</taxon>
    </lineage>
</organism>
<dbReference type="InterPro" id="IPR011989">
    <property type="entry name" value="ARM-like"/>
</dbReference>
<feature type="repeat" description="Pumilio" evidence="3">
    <location>
        <begin position="1"/>
        <end position="36"/>
    </location>
</feature>
<evidence type="ECO:0000313" key="5">
    <source>
        <dbReference type="EMBL" id="KAJ8040678.1"/>
    </source>
</evidence>
<dbReference type="Gene3D" id="1.25.10.10">
    <property type="entry name" value="Leucine-rich Repeat Variant"/>
    <property type="match status" value="1"/>
</dbReference>
<gene>
    <name evidence="5" type="ORF">HOLleu_15040</name>
</gene>
<dbReference type="OrthoDB" id="497380at2759"/>
<dbReference type="InterPro" id="IPR001313">
    <property type="entry name" value="Pumilio_RNA-bd_rpt"/>
</dbReference>
<dbReference type="InterPro" id="IPR033133">
    <property type="entry name" value="PUM-HD"/>
</dbReference>
<dbReference type="GO" id="GO:0003729">
    <property type="term" value="F:mRNA binding"/>
    <property type="evidence" value="ECO:0007669"/>
    <property type="project" value="TreeGrafter"/>
</dbReference>
<dbReference type="GO" id="GO:0005730">
    <property type="term" value="C:nucleolus"/>
    <property type="evidence" value="ECO:0007669"/>
    <property type="project" value="TreeGrafter"/>
</dbReference>
<reference evidence="5" key="1">
    <citation type="submission" date="2021-10" db="EMBL/GenBank/DDBJ databases">
        <title>Tropical sea cucumber genome reveals ecological adaptation and Cuvierian tubules defense mechanism.</title>
        <authorList>
            <person name="Chen T."/>
        </authorList>
    </citation>
    <scope>NUCLEOTIDE SEQUENCE</scope>
    <source>
        <strain evidence="5">Nanhai2018</strain>
        <tissue evidence="5">Muscle</tissue>
    </source>
</reference>
<accession>A0A9Q1HCV6</accession>
<feature type="domain" description="PUM-HD" evidence="4">
    <location>
        <begin position="1"/>
        <end position="306"/>
    </location>
</feature>
<evidence type="ECO:0000313" key="6">
    <source>
        <dbReference type="Proteomes" id="UP001152320"/>
    </source>
</evidence>
<keyword evidence="1" id="KW-0677">Repeat</keyword>
<dbReference type="SMART" id="SM00025">
    <property type="entry name" value="Pumilio"/>
    <property type="match status" value="3"/>
</dbReference>
<dbReference type="PANTHER" id="PTHR13389">
    <property type="entry name" value="PUMILIO HOMOLOG 3"/>
    <property type="match status" value="1"/>
</dbReference>
<evidence type="ECO:0000256" key="2">
    <source>
        <dbReference type="ARBA" id="ARBA00022884"/>
    </source>
</evidence>
<dbReference type="EMBL" id="JAIZAY010000006">
    <property type="protein sequence ID" value="KAJ8040678.1"/>
    <property type="molecule type" value="Genomic_DNA"/>
</dbReference>
<proteinExistence type="predicted"/>